<evidence type="ECO:0000313" key="7">
    <source>
        <dbReference type="EMBL" id="MWL50762.1"/>
    </source>
</evidence>
<keyword evidence="4 5" id="KW-0472">Membrane</keyword>
<evidence type="ECO:0000256" key="2">
    <source>
        <dbReference type="ARBA" id="ARBA00022692"/>
    </source>
</evidence>
<keyword evidence="2 5" id="KW-0812">Transmembrane</keyword>
<evidence type="ECO:0000256" key="3">
    <source>
        <dbReference type="ARBA" id="ARBA00022989"/>
    </source>
</evidence>
<dbReference type="InterPro" id="IPR035906">
    <property type="entry name" value="MetI-like_sf"/>
</dbReference>
<feature type="transmembrane region" description="Helical" evidence="5">
    <location>
        <begin position="20"/>
        <end position="43"/>
    </location>
</feature>
<accession>A0A6L7A834</accession>
<protein>
    <submittedName>
        <fullName evidence="6">Polar amino acid ABC transporter permease</fullName>
    </submittedName>
</protein>
<dbReference type="GO" id="GO:0016020">
    <property type="term" value="C:membrane"/>
    <property type="evidence" value="ECO:0007669"/>
    <property type="project" value="UniProtKB-SubCell"/>
</dbReference>
<evidence type="ECO:0000256" key="4">
    <source>
        <dbReference type="ARBA" id="ARBA00023136"/>
    </source>
</evidence>
<comment type="subcellular location">
    <subcellularLocation>
        <location evidence="1">Membrane</location>
        <topology evidence="1">Multi-pass membrane protein</topology>
    </subcellularLocation>
</comment>
<feature type="non-terminal residue" evidence="6">
    <location>
        <position position="52"/>
    </location>
</feature>
<keyword evidence="3 5" id="KW-1133">Transmembrane helix</keyword>
<evidence type="ECO:0000313" key="8">
    <source>
        <dbReference type="Proteomes" id="UP000487258"/>
    </source>
</evidence>
<dbReference type="AlphaFoldDB" id="A0A6L7A834"/>
<dbReference type="Proteomes" id="UP000487258">
    <property type="component" value="Unassembled WGS sequence"/>
</dbReference>
<gene>
    <name evidence="6" type="ORF">GQM04_35800</name>
    <name evidence="7" type="ORF">GQM04_35815</name>
</gene>
<sequence length="52" mass="5729">MYEFDWSSIVPSLPYLLDGLVITLKITVTAVVIGILWGTMLAVMRLSSFAPV</sequence>
<evidence type="ECO:0000256" key="5">
    <source>
        <dbReference type="SAM" id="Phobius"/>
    </source>
</evidence>
<proteinExistence type="predicted"/>
<dbReference type="EMBL" id="WTMY01001602">
    <property type="protein sequence ID" value="MWL50762.1"/>
    <property type="molecule type" value="Genomic_DNA"/>
</dbReference>
<evidence type="ECO:0000313" key="6">
    <source>
        <dbReference type="EMBL" id="MWL50759.1"/>
    </source>
</evidence>
<evidence type="ECO:0000256" key="1">
    <source>
        <dbReference type="ARBA" id="ARBA00004141"/>
    </source>
</evidence>
<dbReference type="Gene3D" id="1.10.3720.10">
    <property type="entry name" value="MetI-like"/>
    <property type="match status" value="1"/>
</dbReference>
<dbReference type="SUPFAM" id="SSF161098">
    <property type="entry name" value="MetI-like"/>
    <property type="match status" value="1"/>
</dbReference>
<reference evidence="6 8" key="1">
    <citation type="submission" date="2019-12" db="EMBL/GenBank/DDBJ databases">
        <title>Enteriobacteria Tanzani isolates_10432.</title>
        <authorList>
            <person name="Subbiah M."/>
            <person name="Call D."/>
        </authorList>
    </citation>
    <scope>NUCLEOTIDE SEQUENCE [LARGE SCALE GENOMIC DNA]</scope>
    <source>
        <strain evidence="6 8">10432wF6</strain>
    </source>
</reference>
<name>A0A6L7A834_ECOLX</name>
<dbReference type="EMBL" id="WTMY01001600">
    <property type="protein sequence ID" value="MWL50759.1"/>
    <property type="molecule type" value="Genomic_DNA"/>
</dbReference>
<organism evidence="6 8">
    <name type="scientific">Escherichia coli</name>
    <dbReference type="NCBI Taxonomy" id="562"/>
    <lineage>
        <taxon>Bacteria</taxon>
        <taxon>Pseudomonadati</taxon>
        <taxon>Pseudomonadota</taxon>
        <taxon>Gammaproteobacteria</taxon>
        <taxon>Enterobacterales</taxon>
        <taxon>Enterobacteriaceae</taxon>
        <taxon>Escherichia</taxon>
    </lineage>
</organism>
<comment type="caution">
    <text evidence="6">The sequence shown here is derived from an EMBL/GenBank/DDBJ whole genome shotgun (WGS) entry which is preliminary data.</text>
</comment>